<dbReference type="PANTHER" id="PTHR43280">
    <property type="entry name" value="ARAC-FAMILY TRANSCRIPTIONAL REGULATOR"/>
    <property type="match status" value="1"/>
</dbReference>
<evidence type="ECO:0000313" key="6">
    <source>
        <dbReference type="Proteomes" id="UP000289996"/>
    </source>
</evidence>
<dbReference type="Gene3D" id="1.10.10.60">
    <property type="entry name" value="Homeodomain-like"/>
    <property type="match status" value="2"/>
</dbReference>
<dbReference type="Proteomes" id="UP000289996">
    <property type="component" value="Unassembled WGS sequence"/>
</dbReference>
<organism evidence="5 6">
    <name type="scientific">Lactiplantibacillus mudanjiangensis</name>
    <dbReference type="NCBI Taxonomy" id="1296538"/>
    <lineage>
        <taxon>Bacteria</taxon>
        <taxon>Bacillati</taxon>
        <taxon>Bacillota</taxon>
        <taxon>Bacilli</taxon>
        <taxon>Lactobacillales</taxon>
        <taxon>Lactobacillaceae</taxon>
        <taxon>Lactiplantibacillus</taxon>
    </lineage>
</organism>
<evidence type="ECO:0000259" key="4">
    <source>
        <dbReference type="PROSITE" id="PS01124"/>
    </source>
</evidence>
<keyword evidence="2" id="KW-0238">DNA-binding</keyword>
<dbReference type="InterPro" id="IPR018060">
    <property type="entry name" value="HTH_AraC"/>
</dbReference>
<keyword evidence="3" id="KW-0804">Transcription</keyword>
<dbReference type="EMBL" id="UYIG01000125">
    <property type="protein sequence ID" value="VDG28866.1"/>
    <property type="molecule type" value="Genomic_DNA"/>
</dbReference>
<dbReference type="InterPro" id="IPR009057">
    <property type="entry name" value="Homeodomain-like_sf"/>
</dbReference>
<gene>
    <name evidence="5" type="ORF">MUDAN_MDHGFNIF_03269</name>
</gene>
<dbReference type="SUPFAM" id="SSF46689">
    <property type="entry name" value="Homeodomain-like"/>
    <property type="match status" value="1"/>
</dbReference>
<dbReference type="PANTHER" id="PTHR43280:SF28">
    <property type="entry name" value="HTH-TYPE TRANSCRIPTIONAL ACTIVATOR RHAS"/>
    <property type="match status" value="1"/>
</dbReference>
<dbReference type="PROSITE" id="PS01124">
    <property type="entry name" value="HTH_ARAC_FAMILY_2"/>
    <property type="match status" value="1"/>
</dbReference>
<sequence>MQIIFVELVRTYDHNKNGQLLKIDNKIVSNNFIEILQYTEHYADKITLTELGKKFGYSPNYIADIIKISTGKTFSDIKKGLRLKKAANLLITTDKKVEEIIETIGISNKSFFYTAFKDYYHLSPARYRKINR</sequence>
<protein>
    <submittedName>
        <fullName evidence="5">Putative regulatory protein [Lactobacillus helveticus DPC 4571]</fullName>
    </submittedName>
</protein>
<evidence type="ECO:0000313" key="5">
    <source>
        <dbReference type="EMBL" id="VDG28866.1"/>
    </source>
</evidence>
<dbReference type="GO" id="GO:0043565">
    <property type="term" value="F:sequence-specific DNA binding"/>
    <property type="evidence" value="ECO:0007669"/>
    <property type="project" value="InterPro"/>
</dbReference>
<accession>A0A660DZN0</accession>
<keyword evidence="6" id="KW-1185">Reference proteome</keyword>
<dbReference type="AlphaFoldDB" id="A0A660DZN0"/>
<dbReference type="Pfam" id="PF12833">
    <property type="entry name" value="HTH_18"/>
    <property type="match status" value="1"/>
</dbReference>
<evidence type="ECO:0000256" key="3">
    <source>
        <dbReference type="ARBA" id="ARBA00023163"/>
    </source>
</evidence>
<evidence type="ECO:0000256" key="2">
    <source>
        <dbReference type="ARBA" id="ARBA00023125"/>
    </source>
</evidence>
<proteinExistence type="predicted"/>
<name>A0A660DZN0_9LACO</name>
<reference evidence="5 6" key="1">
    <citation type="submission" date="2018-11" db="EMBL/GenBank/DDBJ databases">
        <authorList>
            <person name="Wuyts S."/>
        </authorList>
    </citation>
    <scope>NUCLEOTIDE SEQUENCE [LARGE SCALE GENOMIC DNA]</scope>
    <source>
        <strain evidence="5">Lactobacillus mudanjiangensis AMBF249</strain>
    </source>
</reference>
<feature type="domain" description="HTH araC/xylS-type" evidence="4">
    <location>
        <begin position="33"/>
        <end position="130"/>
    </location>
</feature>
<keyword evidence="1" id="KW-0805">Transcription regulation</keyword>
<dbReference type="SMART" id="SM00342">
    <property type="entry name" value="HTH_ARAC"/>
    <property type="match status" value="1"/>
</dbReference>
<dbReference type="GO" id="GO:0003700">
    <property type="term" value="F:DNA-binding transcription factor activity"/>
    <property type="evidence" value="ECO:0007669"/>
    <property type="project" value="InterPro"/>
</dbReference>
<evidence type="ECO:0000256" key="1">
    <source>
        <dbReference type="ARBA" id="ARBA00023015"/>
    </source>
</evidence>